<dbReference type="eggNOG" id="COG0778">
    <property type="taxonomic scope" value="Bacteria"/>
</dbReference>
<dbReference type="PANTHER" id="PTHR42741">
    <property type="entry name" value="NITROREDUCTASE FAMILY PROTEIN"/>
    <property type="match status" value="1"/>
</dbReference>
<dbReference type="RefSeq" id="WP_014449347.1">
    <property type="nucleotide sequence ID" value="NC_017094.1"/>
</dbReference>
<dbReference type="Proteomes" id="UP000007382">
    <property type="component" value="Chromosome"/>
</dbReference>
<dbReference type="SUPFAM" id="SSF55469">
    <property type="entry name" value="FMN-dependent nitroreductase-like"/>
    <property type="match status" value="2"/>
</dbReference>
<gene>
    <name evidence="1" type="ordered locus">LFE_1166</name>
</gene>
<dbReference type="CDD" id="cd02142">
    <property type="entry name" value="McbC_SagB-like_oxidoreductase"/>
    <property type="match status" value="2"/>
</dbReference>
<dbReference type="Gene3D" id="3.40.109.10">
    <property type="entry name" value="NADH Oxidase"/>
    <property type="match status" value="2"/>
</dbReference>
<evidence type="ECO:0008006" key="3">
    <source>
        <dbReference type="Google" id="ProtNLM"/>
    </source>
</evidence>
<dbReference type="HOGENOM" id="CLU_016148_0_0_0"/>
<dbReference type="KEGG" id="lfc:LFE_1166"/>
<dbReference type="EMBL" id="AP012342">
    <property type="protein sequence ID" value="BAM06857.1"/>
    <property type="molecule type" value="Genomic_DNA"/>
</dbReference>
<accession>I0INK8</accession>
<dbReference type="AlphaFoldDB" id="I0INK8"/>
<dbReference type="PANTHER" id="PTHR42741:SF3">
    <property type="entry name" value="NITROREDUCTASE FAMILY PROTEIN"/>
    <property type="match status" value="1"/>
</dbReference>
<dbReference type="OrthoDB" id="9801593at2"/>
<dbReference type="InterPro" id="IPR000415">
    <property type="entry name" value="Nitroreductase-like"/>
</dbReference>
<evidence type="ECO:0000313" key="1">
    <source>
        <dbReference type="EMBL" id="BAM06857.1"/>
    </source>
</evidence>
<reference evidence="1 2" key="1">
    <citation type="journal article" date="2012" name="J. Bacteriol.">
        <title>Complete Genome Sequence of Leptospirillum ferrooxidans Strain C2-3, Isolated from a Fresh Volcanic Ash Deposit on the Island of Miyake, Japan.</title>
        <authorList>
            <person name="Fujimura R."/>
            <person name="Sato Y."/>
            <person name="Nishizawa T."/>
            <person name="Oshima K."/>
            <person name="Kim S.-W."/>
            <person name="Hattori M."/>
            <person name="Kamijo T."/>
            <person name="Ohta H."/>
        </authorList>
    </citation>
    <scope>NUCLEOTIDE SEQUENCE [LARGE SCALE GENOMIC DNA]</scope>
    <source>
        <strain evidence="1 2">C2-3</strain>
    </source>
</reference>
<dbReference type="STRING" id="1162668.LFE_1166"/>
<sequence length="536" mass="60601">MDEKSLQIINSYHERTKHRFSAYARGPEFLDWDDQPNPFRSFSATLATRLPLFPGHPETSYSDLFDPENRIPPVAFDLNAIALLLEVSLGLSAWKAYAGTRWSLRCNPSSGNLHPTEAYLITPTLSGLSGGIYHYLSRDHLLERRMIPPDSWEKAWKTPGILLGLTSIHWREAWKYGERAFRYCQHDVGHAIAAIRYAAGAMGWNATVLDGWSDGMISRITGTDRHQEFPEDEQEVSEVLIWIGDLLAPPDPSLLLETADVGTWEGKASQLSPDHLGWPVIGEAEFATRDHSLPPQQPHRPVARPALPKISEPLPSGQIFRQRRSAQRFDPNGEPLPHSRFLRILDALLPREKMPPFDVLTWSPRIHPVFFVYKVEGMEPGCYLLPRHSAVEEQIARSLTADFVLENCGQIPPHIPLRLLRRGDTRDLFRNICCRQAIASQSLFGVAMLSEFGSSLKEGPWWYRRLFWEAGVLGQSLYLEAEAAGARGTGIGCFFDDELHSWLGLTTHEFQSLYHFTVGRPLEDPRLETSPPYPSA</sequence>
<name>I0INK8_LEPFC</name>
<evidence type="ECO:0000313" key="2">
    <source>
        <dbReference type="Proteomes" id="UP000007382"/>
    </source>
</evidence>
<protein>
    <recommendedName>
        <fullName evidence="3">Nitroreductase domain-containing protein</fullName>
    </recommendedName>
</protein>
<reference evidence="2" key="2">
    <citation type="submission" date="2012-03" db="EMBL/GenBank/DDBJ databases">
        <title>The complete genome sequence of the pioneer microbe on fresh volcanic deposit, Leptospirillum ferrooxidans strain C2-3.</title>
        <authorList>
            <person name="Fujimura R."/>
            <person name="Sato Y."/>
            <person name="Nishizawa T."/>
            <person name="Nanba K."/>
            <person name="Oshima K."/>
            <person name="Hattori M."/>
            <person name="Kamijo T."/>
            <person name="Ohta H."/>
        </authorList>
    </citation>
    <scope>NUCLEOTIDE SEQUENCE [LARGE SCALE GENOMIC DNA]</scope>
    <source>
        <strain evidence="2">C2-3</strain>
    </source>
</reference>
<organism evidence="1 2">
    <name type="scientific">Leptospirillum ferrooxidans (strain C2-3)</name>
    <dbReference type="NCBI Taxonomy" id="1162668"/>
    <lineage>
        <taxon>Bacteria</taxon>
        <taxon>Pseudomonadati</taxon>
        <taxon>Nitrospirota</taxon>
        <taxon>Nitrospiria</taxon>
        <taxon>Nitrospirales</taxon>
        <taxon>Nitrospiraceae</taxon>
        <taxon>Leptospirillum</taxon>
    </lineage>
</organism>
<keyword evidence="2" id="KW-1185">Reference proteome</keyword>
<dbReference type="PATRIC" id="fig|1162668.3.peg.1354"/>
<proteinExistence type="predicted"/>
<dbReference type="GO" id="GO:0016491">
    <property type="term" value="F:oxidoreductase activity"/>
    <property type="evidence" value="ECO:0007669"/>
    <property type="project" value="InterPro"/>
</dbReference>